<gene>
    <name evidence="1" type="ORF">ACG04Q_03395</name>
</gene>
<dbReference type="Proteomes" id="UP001606302">
    <property type="component" value="Unassembled WGS sequence"/>
</dbReference>
<protein>
    <submittedName>
        <fullName evidence="1">Uncharacterized protein</fullName>
    </submittedName>
</protein>
<sequence length="245" mass="27092">MPASIAMAKTDDFDPARVLDGWRAPAPPPLDELDLGRLLDAGRASIDATKRARLQARGYAMQDVEDIELPHVAPPPPVNDIPRISLPVPRADRPAQLLTAWEPRAWTAVVRRVRGATSELVTGHAGRPVVENHAPQWLCALWPPQRLDAPVLGRWPELATLTAAETAFGALHQLLAQLPPEARVWPAELEADWVLIAELVLHQDTRLRPSQAQALRELAEAERSATFARLNDGYALRNRVARRRA</sequence>
<evidence type="ECO:0000313" key="1">
    <source>
        <dbReference type="EMBL" id="MFG6460602.1"/>
    </source>
</evidence>
<name>A0ABW7GFB4_9BURK</name>
<dbReference type="EMBL" id="JBIGHX010000001">
    <property type="protein sequence ID" value="MFG6460602.1"/>
    <property type="molecule type" value="Genomic_DNA"/>
</dbReference>
<evidence type="ECO:0000313" key="2">
    <source>
        <dbReference type="Proteomes" id="UP001606302"/>
    </source>
</evidence>
<organism evidence="1 2">
    <name type="scientific">Pelomonas lactea</name>
    <dbReference type="NCBI Taxonomy" id="3299030"/>
    <lineage>
        <taxon>Bacteria</taxon>
        <taxon>Pseudomonadati</taxon>
        <taxon>Pseudomonadota</taxon>
        <taxon>Betaproteobacteria</taxon>
        <taxon>Burkholderiales</taxon>
        <taxon>Sphaerotilaceae</taxon>
        <taxon>Roseateles</taxon>
    </lineage>
</organism>
<keyword evidence="2" id="KW-1185">Reference proteome</keyword>
<proteinExistence type="predicted"/>
<reference evidence="1 2" key="1">
    <citation type="submission" date="2024-08" db="EMBL/GenBank/DDBJ databases">
        <authorList>
            <person name="Lu H."/>
        </authorList>
    </citation>
    <scope>NUCLEOTIDE SEQUENCE [LARGE SCALE GENOMIC DNA]</scope>
    <source>
        <strain evidence="1 2">DXS20W</strain>
    </source>
</reference>
<accession>A0ABW7GFB4</accession>
<comment type="caution">
    <text evidence="1">The sequence shown here is derived from an EMBL/GenBank/DDBJ whole genome shotgun (WGS) entry which is preliminary data.</text>
</comment>